<keyword evidence="2" id="KW-0418">Kinase</keyword>
<dbReference type="Gene3D" id="3.40.367.20">
    <property type="match status" value="1"/>
</dbReference>
<name>A0A927HYT0_9HYPH</name>
<dbReference type="InterPro" id="IPR050201">
    <property type="entry name" value="Bacterial_glucokinase"/>
</dbReference>
<dbReference type="Gene3D" id="3.30.420.40">
    <property type="match status" value="1"/>
</dbReference>
<dbReference type="GO" id="GO:0006096">
    <property type="term" value="P:glycolytic process"/>
    <property type="evidence" value="ECO:0007669"/>
    <property type="project" value="InterPro"/>
</dbReference>
<evidence type="ECO:0000256" key="2">
    <source>
        <dbReference type="ARBA" id="ARBA00022777"/>
    </source>
</evidence>
<dbReference type="Pfam" id="PF02685">
    <property type="entry name" value="Glucokinase"/>
    <property type="match status" value="1"/>
</dbReference>
<gene>
    <name evidence="4" type="ORF">IED13_07490</name>
</gene>
<dbReference type="InterPro" id="IPR043129">
    <property type="entry name" value="ATPase_NBD"/>
</dbReference>
<dbReference type="PANTHER" id="PTHR47690">
    <property type="entry name" value="GLUCOKINASE"/>
    <property type="match status" value="1"/>
</dbReference>
<comment type="similarity">
    <text evidence="3">Belongs to the bacterial glucokinase family.</text>
</comment>
<proteinExistence type="inferred from homology"/>
<sequence length="334" mass="34632">MRPPSIAYPVLLADIGGTNCRLSLAGDPDSPQRALARIGTGSYPTPEAAFESVIAELPERPRSAILAVAGPLDGRSAQLTNASWQFDGPRIAQALSLNQGLLVNDFEALAASLAVLNPGDVETLVEGDPEPEGVKLVLGPGTGFGASALLTRGERGFLIPTEAGHIGIGPEDPTEQRMWPVLAAGLPRLTVEHLLSGDGLVRLHRAVVATSGMAEADTSAADISRLALDGNPAALMTVVCFWRLLARVAGDLALSFKATGGVFIAGGIAPKLLPLADRATVKAVFAGKPPMEALAARFALHVITAQDAAEQGLAAIAANLPRFGLDDPKRLWFG</sequence>
<dbReference type="GO" id="GO:0004340">
    <property type="term" value="F:glucokinase activity"/>
    <property type="evidence" value="ECO:0007669"/>
    <property type="project" value="InterPro"/>
</dbReference>
<dbReference type="CDD" id="cd24008">
    <property type="entry name" value="ASKHA_NBD_GLK"/>
    <property type="match status" value="1"/>
</dbReference>
<keyword evidence="5" id="KW-1185">Reference proteome</keyword>
<organism evidence="4 5">
    <name type="scientific">Bosea spartocytisi</name>
    <dbReference type="NCBI Taxonomy" id="2773451"/>
    <lineage>
        <taxon>Bacteria</taxon>
        <taxon>Pseudomonadati</taxon>
        <taxon>Pseudomonadota</taxon>
        <taxon>Alphaproteobacteria</taxon>
        <taxon>Hyphomicrobiales</taxon>
        <taxon>Boseaceae</taxon>
        <taxon>Bosea</taxon>
    </lineage>
</organism>
<evidence type="ECO:0000256" key="1">
    <source>
        <dbReference type="ARBA" id="ARBA00022679"/>
    </source>
</evidence>
<dbReference type="Proteomes" id="UP000619295">
    <property type="component" value="Unassembled WGS sequence"/>
</dbReference>
<dbReference type="InterPro" id="IPR003836">
    <property type="entry name" value="Glucokinase"/>
</dbReference>
<protein>
    <submittedName>
        <fullName evidence="4">Glucokinase</fullName>
    </submittedName>
</protein>
<dbReference type="GO" id="GO:0005524">
    <property type="term" value="F:ATP binding"/>
    <property type="evidence" value="ECO:0007669"/>
    <property type="project" value="InterPro"/>
</dbReference>
<evidence type="ECO:0000313" key="4">
    <source>
        <dbReference type="EMBL" id="MBD3845534.1"/>
    </source>
</evidence>
<keyword evidence="1" id="KW-0808">Transferase</keyword>
<dbReference type="EMBL" id="JACXWY010000004">
    <property type="protein sequence ID" value="MBD3845534.1"/>
    <property type="molecule type" value="Genomic_DNA"/>
</dbReference>
<evidence type="ECO:0000313" key="5">
    <source>
        <dbReference type="Proteomes" id="UP000619295"/>
    </source>
</evidence>
<dbReference type="GO" id="GO:0005829">
    <property type="term" value="C:cytosol"/>
    <property type="evidence" value="ECO:0007669"/>
    <property type="project" value="TreeGrafter"/>
</dbReference>
<evidence type="ECO:0000256" key="3">
    <source>
        <dbReference type="RuleBase" id="RU004046"/>
    </source>
</evidence>
<comment type="caution">
    <text evidence="4">The sequence shown here is derived from an EMBL/GenBank/DDBJ whole genome shotgun (WGS) entry which is preliminary data.</text>
</comment>
<accession>A0A927HYT0</accession>
<dbReference type="GO" id="GO:0005536">
    <property type="term" value="F:D-glucose binding"/>
    <property type="evidence" value="ECO:0007669"/>
    <property type="project" value="InterPro"/>
</dbReference>
<reference evidence="4" key="1">
    <citation type="submission" date="2020-09" db="EMBL/GenBank/DDBJ databases">
        <title>Bosea spartocytisi sp. nov. a root nodule endophyte of Spartocytisus supranubius in the high mountain ecosystem fo the Teide National Park (Canary Islands, Spain).</title>
        <authorList>
            <person name="Pulido-Suarez L."/>
            <person name="Peix A."/>
            <person name="Igual J.M."/>
            <person name="Socas-Perez N."/>
            <person name="Velazquez E."/>
            <person name="Flores-Felix J.D."/>
            <person name="Leon-Barrios M."/>
        </authorList>
    </citation>
    <scope>NUCLEOTIDE SEQUENCE</scope>
    <source>
        <strain evidence="4">SSUT16</strain>
    </source>
</reference>
<dbReference type="SUPFAM" id="SSF53067">
    <property type="entry name" value="Actin-like ATPase domain"/>
    <property type="match status" value="1"/>
</dbReference>
<dbReference type="AlphaFoldDB" id="A0A927HYT0"/>
<dbReference type="RefSeq" id="WP_038359281.1">
    <property type="nucleotide sequence ID" value="NZ_JACXWY010000004.1"/>
</dbReference>
<dbReference type="PANTHER" id="PTHR47690:SF1">
    <property type="entry name" value="GLUCOKINASE"/>
    <property type="match status" value="1"/>
</dbReference>